<reference evidence="2" key="1">
    <citation type="submission" date="2023-02" db="EMBL/GenBank/DDBJ databases">
        <title>Tahibacter soli sp. nov. isolated from soil.</title>
        <authorList>
            <person name="Baek J.H."/>
            <person name="Lee J.K."/>
            <person name="Choi D.G."/>
            <person name="Jeon C.O."/>
        </authorList>
    </citation>
    <scope>NUCLEOTIDE SEQUENCE</scope>
    <source>
        <strain evidence="2">BL</strain>
    </source>
</reference>
<dbReference type="AlphaFoldDB" id="A0A9X3YNY2"/>
<feature type="chain" id="PRO_5040764811" evidence="1">
    <location>
        <begin position="25"/>
        <end position="184"/>
    </location>
</feature>
<dbReference type="RefSeq" id="WP_263541348.1">
    <property type="nucleotide sequence ID" value="NZ_JAOVZO020000020.1"/>
</dbReference>
<dbReference type="Proteomes" id="UP001139971">
    <property type="component" value="Unassembled WGS sequence"/>
</dbReference>
<keyword evidence="3" id="KW-1185">Reference proteome</keyword>
<dbReference type="EMBL" id="JAOVZO020000020">
    <property type="protein sequence ID" value="MDC8015801.1"/>
    <property type="molecule type" value="Genomic_DNA"/>
</dbReference>
<sequence length="184" mass="20336">MIARVLAVTVVVLGSFFAAPNADAQRGRDSVECSSNDYRYARCDVPWRDARLARQISGSQCVRGQTWGIDRRGIWVDRGCAGVFVEAGRGDGGWGGGGGGHGGGGGGWRPGNDWDQDIRFRCDSDDFRYRLCQVDVGRGGRVYVERQISGTRCQEGRNWGWNRAGVWVDQGCAAVFVVERRWRD</sequence>
<keyword evidence="1" id="KW-0732">Signal</keyword>
<evidence type="ECO:0000313" key="3">
    <source>
        <dbReference type="Proteomes" id="UP001139971"/>
    </source>
</evidence>
<accession>A0A9X3YNY2</accession>
<evidence type="ECO:0000313" key="2">
    <source>
        <dbReference type="EMBL" id="MDC8015801.1"/>
    </source>
</evidence>
<gene>
    <name evidence="2" type="ORF">OD750_025010</name>
</gene>
<protein>
    <submittedName>
        <fullName evidence="2">DUF3011 domain-containing protein</fullName>
    </submittedName>
</protein>
<feature type="signal peptide" evidence="1">
    <location>
        <begin position="1"/>
        <end position="24"/>
    </location>
</feature>
<evidence type="ECO:0000256" key="1">
    <source>
        <dbReference type="SAM" id="SignalP"/>
    </source>
</evidence>
<dbReference type="Pfam" id="PF11218">
    <property type="entry name" value="DUF3011"/>
    <property type="match status" value="1"/>
</dbReference>
<proteinExistence type="predicted"/>
<organism evidence="2 3">
    <name type="scientific">Tahibacter soli</name>
    <dbReference type="NCBI Taxonomy" id="2983605"/>
    <lineage>
        <taxon>Bacteria</taxon>
        <taxon>Pseudomonadati</taxon>
        <taxon>Pseudomonadota</taxon>
        <taxon>Gammaproteobacteria</taxon>
        <taxon>Lysobacterales</taxon>
        <taxon>Rhodanobacteraceae</taxon>
        <taxon>Tahibacter</taxon>
    </lineage>
</organism>
<comment type="caution">
    <text evidence="2">The sequence shown here is derived from an EMBL/GenBank/DDBJ whole genome shotgun (WGS) entry which is preliminary data.</text>
</comment>
<name>A0A9X3YNY2_9GAMM</name>
<dbReference type="InterPro" id="IPR021381">
    <property type="entry name" value="DUF3011"/>
</dbReference>